<keyword evidence="3" id="KW-1185">Reference proteome</keyword>
<dbReference type="Pfam" id="PF13358">
    <property type="entry name" value="DDE_3"/>
    <property type="match status" value="1"/>
</dbReference>
<protein>
    <recommendedName>
        <fullName evidence="1">Tc1-like transposase DDE domain-containing protein</fullName>
    </recommendedName>
</protein>
<proteinExistence type="predicted"/>
<sequence length="168" mass="19461">MIWGCITYEGVGTSTVVTGNINALKYILRLLTILFGLLLIVTDFPGDNYIYQDDNAPVRRANSAKEFIEQKQLHGMECPAQSPDLNIIENMWRKIKLELQKQAHNKTTKAQIETAIRYIWTNIPLECTRKHYDSIPRRLRQVIRPKGNIKKCYASSDHFINIITKVER</sequence>
<dbReference type="InterPro" id="IPR036397">
    <property type="entry name" value="RNaseH_sf"/>
</dbReference>
<dbReference type="GO" id="GO:0003676">
    <property type="term" value="F:nucleic acid binding"/>
    <property type="evidence" value="ECO:0007669"/>
    <property type="project" value="InterPro"/>
</dbReference>
<evidence type="ECO:0000313" key="3">
    <source>
        <dbReference type="Proteomes" id="UP000507470"/>
    </source>
</evidence>
<evidence type="ECO:0000259" key="1">
    <source>
        <dbReference type="Pfam" id="PF13358"/>
    </source>
</evidence>
<dbReference type="OrthoDB" id="6286709at2759"/>
<dbReference type="AlphaFoldDB" id="A0A6J8EMB4"/>
<gene>
    <name evidence="2" type="ORF">MCOR_53247</name>
</gene>
<evidence type="ECO:0000313" key="2">
    <source>
        <dbReference type="EMBL" id="CAC5421093.1"/>
    </source>
</evidence>
<dbReference type="Gene3D" id="3.30.420.10">
    <property type="entry name" value="Ribonuclease H-like superfamily/Ribonuclease H"/>
    <property type="match status" value="1"/>
</dbReference>
<accession>A0A6J8EMB4</accession>
<name>A0A6J8EMB4_MYTCO</name>
<reference evidence="2 3" key="1">
    <citation type="submission" date="2020-06" db="EMBL/GenBank/DDBJ databases">
        <authorList>
            <person name="Li R."/>
            <person name="Bekaert M."/>
        </authorList>
    </citation>
    <scope>NUCLEOTIDE SEQUENCE [LARGE SCALE GENOMIC DNA]</scope>
    <source>
        <strain evidence="3">wild</strain>
    </source>
</reference>
<dbReference type="InterPro" id="IPR038717">
    <property type="entry name" value="Tc1-like_DDE_dom"/>
</dbReference>
<dbReference type="Proteomes" id="UP000507470">
    <property type="component" value="Unassembled WGS sequence"/>
</dbReference>
<organism evidence="2 3">
    <name type="scientific">Mytilus coruscus</name>
    <name type="common">Sea mussel</name>
    <dbReference type="NCBI Taxonomy" id="42192"/>
    <lineage>
        <taxon>Eukaryota</taxon>
        <taxon>Metazoa</taxon>
        <taxon>Spiralia</taxon>
        <taxon>Lophotrochozoa</taxon>
        <taxon>Mollusca</taxon>
        <taxon>Bivalvia</taxon>
        <taxon>Autobranchia</taxon>
        <taxon>Pteriomorphia</taxon>
        <taxon>Mytilida</taxon>
        <taxon>Mytiloidea</taxon>
        <taxon>Mytilidae</taxon>
        <taxon>Mytilinae</taxon>
        <taxon>Mytilus</taxon>
    </lineage>
</organism>
<dbReference type="EMBL" id="CACVKT020009208">
    <property type="protein sequence ID" value="CAC5421093.1"/>
    <property type="molecule type" value="Genomic_DNA"/>
</dbReference>
<feature type="domain" description="Tc1-like transposase DDE" evidence="1">
    <location>
        <begin position="54"/>
        <end position="106"/>
    </location>
</feature>